<evidence type="ECO:0000259" key="6">
    <source>
        <dbReference type="SMART" id="SM00082"/>
    </source>
</evidence>
<dbReference type="Ensembl" id="ENSAPOT00000007180.1">
    <property type="protein sequence ID" value="ENSAPOP00000006122.1"/>
    <property type="gene ID" value="ENSAPOG00000007921.1"/>
</dbReference>
<dbReference type="AlphaFoldDB" id="A0A3Q1ERB3"/>
<keyword evidence="8" id="KW-1185">Reference proteome</keyword>
<feature type="chain" id="PRO_5018613689" description="LRRCT domain-containing protein" evidence="5">
    <location>
        <begin position="22"/>
        <end position="355"/>
    </location>
</feature>
<sequence>MSARGCALLGVMPLLLSAASGFRLCPSTCLCYESSDLVDCRSRGLDRVPSSVPHSSWLLDLSANKLTEVRTRSFIGLWSLKILMMSNNSIHVVQPQSLSSLQFLERLDLSFNRLRWLPQDFSRSLSSLQELRLDHNLLQHIDSTALQDSDNLRKLDLSYNRIQAIDVKAFNSLSRLSLLNLEGNRLNVLRDGVLSRQQSLEVLLLSHNNISAIESEALSPLRSLTVLGLQGNKLTHIRFKTFLKLQTTRTHLQMSLNPWTCDCELQRVFGKIQHVRHLHTEDYKDIICHSPAQQAGGSLASLDSQLCLMETASVLVITITVMLAVIGALVKAERNRKNKQLQSDAESQDKKNEGY</sequence>
<evidence type="ECO:0000256" key="2">
    <source>
        <dbReference type="ARBA" id="ARBA00022729"/>
    </source>
</evidence>
<name>A0A3Q1ERB3_9TELE</name>
<keyword evidence="3" id="KW-0677">Repeat</keyword>
<dbReference type="Pfam" id="PF13855">
    <property type="entry name" value="LRR_8"/>
    <property type="match status" value="2"/>
</dbReference>
<protein>
    <recommendedName>
        <fullName evidence="6">LRRCT domain-containing protein</fullName>
    </recommendedName>
</protein>
<dbReference type="PANTHER" id="PTHR24369:SF210">
    <property type="entry name" value="CHAOPTIN-RELATED"/>
    <property type="match status" value="1"/>
</dbReference>
<dbReference type="InterPro" id="IPR032675">
    <property type="entry name" value="LRR_dom_sf"/>
</dbReference>
<dbReference type="FunCoup" id="A0A3Q1ERB3">
    <property type="interactions" value="23"/>
</dbReference>
<dbReference type="InterPro" id="IPR050541">
    <property type="entry name" value="LRR_TM_domain-containing"/>
</dbReference>
<dbReference type="Gene3D" id="3.80.10.10">
    <property type="entry name" value="Ribonuclease Inhibitor"/>
    <property type="match status" value="2"/>
</dbReference>
<feature type="transmembrane region" description="Helical" evidence="4">
    <location>
        <begin position="312"/>
        <end position="330"/>
    </location>
</feature>
<evidence type="ECO:0000256" key="5">
    <source>
        <dbReference type="SAM" id="SignalP"/>
    </source>
</evidence>
<dbReference type="Pfam" id="PF00560">
    <property type="entry name" value="LRR_1"/>
    <property type="match status" value="1"/>
</dbReference>
<evidence type="ECO:0000313" key="7">
    <source>
        <dbReference type="Ensembl" id="ENSAPOP00000006122.1"/>
    </source>
</evidence>
<dbReference type="GeneTree" id="ENSGT00940000155311"/>
<organism evidence="7 8">
    <name type="scientific">Acanthochromis polyacanthus</name>
    <name type="common">spiny chromis</name>
    <dbReference type="NCBI Taxonomy" id="80966"/>
    <lineage>
        <taxon>Eukaryota</taxon>
        <taxon>Metazoa</taxon>
        <taxon>Chordata</taxon>
        <taxon>Craniata</taxon>
        <taxon>Vertebrata</taxon>
        <taxon>Euteleostomi</taxon>
        <taxon>Actinopterygii</taxon>
        <taxon>Neopterygii</taxon>
        <taxon>Teleostei</taxon>
        <taxon>Neoteleostei</taxon>
        <taxon>Acanthomorphata</taxon>
        <taxon>Ovalentaria</taxon>
        <taxon>Pomacentridae</taxon>
        <taxon>Acanthochromis</taxon>
    </lineage>
</organism>
<evidence type="ECO:0000313" key="8">
    <source>
        <dbReference type="Proteomes" id="UP000257200"/>
    </source>
</evidence>
<reference evidence="7" key="1">
    <citation type="submission" date="2025-08" db="UniProtKB">
        <authorList>
            <consortium name="Ensembl"/>
        </authorList>
    </citation>
    <scope>IDENTIFICATION</scope>
</reference>
<keyword evidence="4" id="KW-0472">Membrane</keyword>
<evidence type="ECO:0000256" key="1">
    <source>
        <dbReference type="ARBA" id="ARBA00022614"/>
    </source>
</evidence>
<dbReference type="GO" id="GO:0005886">
    <property type="term" value="C:plasma membrane"/>
    <property type="evidence" value="ECO:0007669"/>
    <property type="project" value="TreeGrafter"/>
</dbReference>
<dbReference type="SUPFAM" id="SSF52058">
    <property type="entry name" value="L domain-like"/>
    <property type="match status" value="1"/>
</dbReference>
<evidence type="ECO:0000256" key="3">
    <source>
        <dbReference type="ARBA" id="ARBA00022737"/>
    </source>
</evidence>
<keyword evidence="4" id="KW-0812">Transmembrane</keyword>
<proteinExistence type="predicted"/>
<feature type="domain" description="LRRCT" evidence="6">
    <location>
        <begin position="257"/>
        <end position="308"/>
    </location>
</feature>
<reference evidence="7" key="2">
    <citation type="submission" date="2025-09" db="UniProtKB">
        <authorList>
            <consortium name="Ensembl"/>
        </authorList>
    </citation>
    <scope>IDENTIFICATION</scope>
</reference>
<dbReference type="InParanoid" id="A0A3Q1ERB3"/>
<dbReference type="PANTHER" id="PTHR24369">
    <property type="entry name" value="ANTIGEN BSP, PUTATIVE-RELATED"/>
    <property type="match status" value="1"/>
</dbReference>
<dbReference type="PROSITE" id="PS51450">
    <property type="entry name" value="LRR"/>
    <property type="match status" value="3"/>
</dbReference>
<dbReference type="STRING" id="80966.ENSAPOP00000006122"/>
<accession>A0A3Q1ERB3</accession>
<dbReference type="SMART" id="SM00369">
    <property type="entry name" value="LRR_TYP"/>
    <property type="match status" value="7"/>
</dbReference>
<keyword evidence="1" id="KW-0433">Leucine-rich repeat</keyword>
<dbReference type="InterPro" id="IPR003591">
    <property type="entry name" value="Leu-rich_rpt_typical-subtyp"/>
</dbReference>
<evidence type="ECO:0000256" key="4">
    <source>
        <dbReference type="SAM" id="Phobius"/>
    </source>
</evidence>
<dbReference type="Proteomes" id="UP000257200">
    <property type="component" value="Unplaced"/>
</dbReference>
<dbReference type="InterPro" id="IPR001611">
    <property type="entry name" value="Leu-rich_rpt"/>
</dbReference>
<dbReference type="SMART" id="SM00082">
    <property type="entry name" value="LRRCT"/>
    <property type="match status" value="1"/>
</dbReference>
<feature type="signal peptide" evidence="5">
    <location>
        <begin position="1"/>
        <end position="21"/>
    </location>
</feature>
<keyword evidence="2 5" id="KW-0732">Signal</keyword>
<keyword evidence="4" id="KW-1133">Transmembrane helix</keyword>
<dbReference type="InterPro" id="IPR000483">
    <property type="entry name" value="Cys-rich_flank_reg_C"/>
</dbReference>